<keyword evidence="2" id="KW-1185">Reference proteome</keyword>
<reference evidence="1" key="1">
    <citation type="submission" date="2022-07" db="EMBL/GenBank/DDBJ databases">
        <title>Chromosome-level genome of Muraenolepis orangiensis.</title>
        <authorList>
            <person name="Kim J."/>
        </authorList>
    </citation>
    <scope>NUCLEOTIDE SEQUENCE</scope>
    <source>
        <strain evidence="1">KU_S4_2022</strain>
        <tissue evidence="1">Muscle</tissue>
    </source>
</reference>
<evidence type="ECO:0000313" key="1">
    <source>
        <dbReference type="EMBL" id="KAJ3615048.1"/>
    </source>
</evidence>
<dbReference type="AlphaFoldDB" id="A0A9Q0F027"/>
<evidence type="ECO:0000313" key="2">
    <source>
        <dbReference type="Proteomes" id="UP001148018"/>
    </source>
</evidence>
<dbReference type="Proteomes" id="UP001148018">
    <property type="component" value="Unassembled WGS sequence"/>
</dbReference>
<proteinExistence type="predicted"/>
<sequence length="91" mass="9970">MRTMMGERANMEGTKAVHIRMRDQEMMQEVWLAPIQDPCIIGQDLLAHWGARIDVGAKVAHHAPTTVVFSRDLGGLNDAVGSPGTCGILTW</sequence>
<comment type="caution">
    <text evidence="1">The sequence shown here is derived from an EMBL/GenBank/DDBJ whole genome shotgun (WGS) entry which is preliminary data.</text>
</comment>
<gene>
    <name evidence="1" type="ORF">NHX12_018616</name>
</gene>
<protein>
    <submittedName>
        <fullName evidence="1">Uncharacterized protein</fullName>
    </submittedName>
</protein>
<organism evidence="1 2">
    <name type="scientific">Muraenolepis orangiensis</name>
    <name type="common">Patagonian moray cod</name>
    <dbReference type="NCBI Taxonomy" id="630683"/>
    <lineage>
        <taxon>Eukaryota</taxon>
        <taxon>Metazoa</taxon>
        <taxon>Chordata</taxon>
        <taxon>Craniata</taxon>
        <taxon>Vertebrata</taxon>
        <taxon>Euteleostomi</taxon>
        <taxon>Actinopterygii</taxon>
        <taxon>Neopterygii</taxon>
        <taxon>Teleostei</taxon>
        <taxon>Neoteleostei</taxon>
        <taxon>Acanthomorphata</taxon>
        <taxon>Zeiogadaria</taxon>
        <taxon>Gadariae</taxon>
        <taxon>Gadiformes</taxon>
        <taxon>Muraenolepidoidei</taxon>
        <taxon>Muraenolepididae</taxon>
        <taxon>Muraenolepis</taxon>
    </lineage>
</organism>
<dbReference type="OrthoDB" id="8951298at2759"/>
<accession>A0A9Q0F027</accession>
<dbReference type="EMBL" id="JANIIK010000034">
    <property type="protein sequence ID" value="KAJ3615048.1"/>
    <property type="molecule type" value="Genomic_DNA"/>
</dbReference>
<name>A0A9Q0F027_9TELE</name>